<evidence type="ECO:0000256" key="1">
    <source>
        <dbReference type="SAM" id="SignalP"/>
    </source>
</evidence>
<comment type="caution">
    <text evidence="2">The sequence shown here is derived from an EMBL/GenBank/DDBJ whole genome shotgun (WGS) entry which is preliminary data.</text>
</comment>
<dbReference type="EMBL" id="BAABRN010000018">
    <property type="protein sequence ID" value="GAA5502096.1"/>
    <property type="molecule type" value="Genomic_DNA"/>
</dbReference>
<sequence length="441" mass="48506">MKKLVLTLLLSGGLAQAQQLSPVYQQYLQAAAKVNSADEFAENLRLVTNNLGSAYNTAETASKAYVCAEYVKAYLGLHPEMADKRVDTGNFSGTFKEQQAACEGQFRTAMTKLPNEENAARALADISTGRLFTEAGDKDGSNKAKVQEIVDDFYDGGIANKFIESAVQSEILLNAYPAKLNQRLELGSKPIGTGSDVLETSQDAVKQFTAVITKAGKENAEQAQAEEDARVSAKAAEIVRLYQDMLDAVQNAQIALSKKDYSRAAEGYDFAASGLSRFQLTEQSLLALNINKQVTVGGKTMSFNEMVRAMAALAKSSGEKANPLHDKATEEIRAKIANWNKEINATFKGDRLKVFKLVNGYMLEPINDRSFLNNPKAELADYAKSSTWTFDFFQSGLPIEPTFSCIAKYTFKGDQLVNTQIYPDKPFRESIQICQQRFTVK</sequence>
<keyword evidence="1" id="KW-0732">Signal</keyword>
<keyword evidence="3" id="KW-1185">Reference proteome</keyword>
<feature type="signal peptide" evidence="1">
    <location>
        <begin position="1"/>
        <end position="17"/>
    </location>
</feature>
<proteinExistence type="predicted"/>
<reference evidence="2 3" key="1">
    <citation type="submission" date="2024-02" db="EMBL/GenBank/DDBJ databases">
        <title>Deinococcus xinjiangensis NBRC 107630.</title>
        <authorList>
            <person name="Ichikawa N."/>
            <person name="Katano-Makiyama Y."/>
            <person name="Hidaka K."/>
        </authorList>
    </citation>
    <scope>NUCLEOTIDE SEQUENCE [LARGE SCALE GENOMIC DNA]</scope>
    <source>
        <strain evidence="2 3">NBRC 107630</strain>
    </source>
</reference>
<dbReference type="Proteomes" id="UP001458946">
    <property type="component" value="Unassembled WGS sequence"/>
</dbReference>
<evidence type="ECO:0000313" key="3">
    <source>
        <dbReference type="Proteomes" id="UP001458946"/>
    </source>
</evidence>
<accession>A0ABP9VA00</accession>
<dbReference type="RefSeq" id="WP_353542066.1">
    <property type="nucleotide sequence ID" value="NZ_BAABRN010000018.1"/>
</dbReference>
<organism evidence="2 3">
    <name type="scientific">Deinococcus xinjiangensis</name>
    <dbReference type="NCBI Taxonomy" id="457454"/>
    <lineage>
        <taxon>Bacteria</taxon>
        <taxon>Thermotogati</taxon>
        <taxon>Deinococcota</taxon>
        <taxon>Deinococci</taxon>
        <taxon>Deinococcales</taxon>
        <taxon>Deinococcaceae</taxon>
        <taxon>Deinococcus</taxon>
    </lineage>
</organism>
<gene>
    <name evidence="2" type="ORF">Dxin01_01835</name>
</gene>
<evidence type="ECO:0000313" key="2">
    <source>
        <dbReference type="EMBL" id="GAA5502096.1"/>
    </source>
</evidence>
<name>A0ABP9VA00_9DEIO</name>
<feature type="chain" id="PRO_5045160231" evidence="1">
    <location>
        <begin position="18"/>
        <end position="441"/>
    </location>
</feature>
<protein>
    <submittedName>
        <fullName evidence="2">Uncharacterized protein</fullName>
    </submittedName>
</protein>